<dbReference type="OrthoDB" id="185373at2759"/>
<evidence type="ECO:0000313" key="4">
    <source>
        <dbReference type="Proteomes" id="UP000516437"/>
    </source>
</evidence>
<organism evidence="3 4">
    <name type="scientific">Morella rubra</name>
    <name type="common">Chinese bayberry</name>
    <dbReference type="NCBI Taxonomy" id="262757"/>
    <lineage>
        <taxon>Eukaryota</taxon>
        <taxon>Viridiplantae</taxon>
        <taxon>Streptophyta</taxon>
        <taxon>Embryophyta</taxon>
        <taxon>Tracheophyta</taxon>
        <taxon>Spermatophyta</taxon>
        <taxon>Magnoliopsida</taxon>
        <taxon>eudicotyledons</taxon>
        <taxon>Gunneridae</taxon>
        <taxon>Pentapetalae</taxon>
        <taxon>rosids</taxon>
        <taxon>fabids</taxon>
        <taxon>Fagales</taxon>
        <taxon>Myricaceae</taxon>
        <taxon>Morella</taxon>
    </lineage>
</organism>
<gene>
    <name evidence="3" type="ORF">CJ030_MR2G004931</name>
</gene>
<dbReference type="AlphaFoldDB" id="A0A6A1WFC4"/>
<dbReference type="Pfam" id="PF14432">
    <property type="entry name" value="DYW_deaminase"/>
    <property type="match status" value="1"/>
</dbReference>
<name>A0A6A1WFC4_9ROSI</name>
<feature type="domain" description="DYW" evidence="2">
    <location>
        <begin position="23"/>
        <end position="101"/>
    </location>
</feature>
<dbReference type="InterPro" id="IPR032867">
    <property type="entry name" value="DYW_dom"/>
</dbReference>
<evidence type="ECO:0000256" key="1">
    <source>
        <dbReference type="ARBA" id="ARBA00006643"/>
    </source>
</evidence>
<dbReference type="Proteomes" id="UP000516437">
    <property type="component" value="Chromosome 2"/>
</dbReference>
<sequence length="134" mass="15310">MLDELENSVKDLGEIHKHDQGRREEQLLSGMGIHSEKLAIAFGLLNTTPGTEIVVMKNPRICENCHLFIKLVSKIVDRQFVVRDATRFHHFRNGTCSCKDYGEPLKANTPSLVQAFKCMKLKRECRKFLGLQVL</sequence>
<dbReference type="GO" id="GO:0008270">
    <property type="term" value="F:zinc ion binding"/>
    <property type="evidence" value="ECO:0007669"/>
    <property type="project" value="InterPro"/>
</dbReference>
<protein>
    <recommendedName>
        <fullName evidence="2">DYW domain-containing protein</fullName>
    </recommendedName>
</protein>
<comment type="caution">
    <text evidence="3">The sequence shown here is derived from an EMBL/GenBank/DDBJ whole genome shotgun (WGS) entry which is preliminary data.</text>
</comment>
<evidence type="ECO:0000259" key="2">
    <source>
        <dbReference type="Pfam" id="PF14432"/>
    </source>
</evidence>
<reference evidence="3 4" key="1">
    <citation type="journal article" date="2019" name="Plant Biotechnol. J.">
        <title>The red bayberry genome and genetic basis of sex determination.</title>
        <authorList>
            <person name="Jia H.M."/>
            <person name="Jia H.J."/>
            <person name="Cai Q.L."/>
            <person name="Wang Y."/>
            <person name="Zhao H.B."/>
            <person name="Yang W.F."/>
            <person name="Wang G.Y."/>
            <person name="Li Y.H."/>
            <person name="Zhan D.L."/>
            <person name="Shen Y.T."/>
            <person name="Niu Q.F."/>
            <person name="Chang L."/>
            <person name="Qiu J."/>
            <person name="Zhao L."/>
            <person name="Xie H.B."/>
            <person name="Fu W.Y."/>
            <person name="Jin J."/>
            <person name="Li X.W."/>
            <person name="Jiao Y."/>
            <person name="Zhou C.C."/>
            <person name="Tu T."/>
            <person name="Chai C.Y."/>
            <person name="Gao J.L."/>
            <person name="Fan L.J."/>
            <person name="van de Weg E."/>
            <person name="Wang J.Y."/>
            <person name="Gao Z.S."/>
        </authorList>
    </citation>
    <scope>NUCLEOTIDE SEQUENCE [LARGE SCALE GENOMIC DNA]</scope>
    <source>
        <tissue evidence="3">Leaves</tissue>
    </source>
</reference>
<accession>A0A6A1WFC4</accession>
<dbReference type="EMBL" id="RXIC02000020">
    <property type="protein sequence ID" value="KAB1222587.1"/>
    <property type="molecule type" value="Genomic_DNA"/>
</dbReference>
<proteinExistence type="inferred from homology"/>
<evidence type="ECO:0000313" key="3">
    <source>
        <dbReference type="EMBL" id="KAB1222587.1"/>
    </source>
</evidence>
<keyword evidence="4" id="KW-1185">Reference proteome</keyword>
<comment type="similarity">
    <text evidence="1">Belongs to the PPR family. PCMP-H subfamily.</text>
</comment>